<keyword evidence="1" id="KW-0560">Oxidoreductase</keyword>
<evidence type="ECO:0000259" key="2">
    <source>
        <dbReference type="Pfam" id="PF01243"/>
    </source>
</evidence>
<dbReference type="InterPro" id="IPR014419">
    <property type="entry name" value="HutZ"/>
</dbReference>
<dbReference type="Proteomes" id="UP000305881">
    <property type="component" value="Chromosome"/>
</dbReference>
<dbReference type="GO" id="GO:0016627">
    <property type="term" value="F:oxidoreductase activity, acting on the CH-CH group of donors"/>
    <property type="evidence" value="ECO:0007669"/>
    <property type="project" value="TreeGrafter"/>
</dbReference>
<dbReference type="RefSeq" id="WP_017841760.1">
    <property type="nucleotide sequence ID" value="NZ_CP035467.1"/>
</dbReference>
<gene>
    <name evidence="3" type="ORF">EQU24_20540</name>
</gene>
<accession>A0A4P9UUR5</accession>
<dbReference type="Pfam" id="PF01243">
    <property type="entry name" value="PNPOx_N"/>
    <property type="match status" value="1"/>
</dbReference>
<reference evidence="4" key="1">
    <citation type="journal article" date="2019" name="J. Bacteriol.">
        <title>A Mutagenic Screen Identifies a TonB-Dependent Receptor Required for the Lanthanide Metal Switch in the Type I Methanotroph 'Methylotuvimicrobium buryatense' 5GB1C.</title>
        <authorList>
            <person name="Groom J.D."/>
            <person name="Ford S.M."/>
            <person name="Pesesky M.W."/>
            <person name="Lidstrom M.E."/>
        </authorList>
    </citation>
    <scope>NUCLEOTIDE SEQUENCE [LARGE SCALE GENOMIC DNA]</scope>
    <source>
        <strain evidence="4">5GB1C</strain>
    </source>
</reference>
<dbReference type="EMBL" id="CP035467">
    <property type="protein sequence ID" value="QCW84353.1"/>
    <property type="molecule type" value="Genomic_DNA"/>
</dbReference>
<dbReference type="KEGG" id="mbur:EQU24_20540"/>
<organism evidence="3 4">
    <name type="scientific">Methylotuvimicrobium buryatense</name>
    <name type="common">Methylomicrobium buryatense</name>
    <dbReference type="NCBI Taxonomy" id="95641"/>
    <lineage>
        <taxon>Bacteria</taxon>
        <taxon>Pseudomonadati</taxon>
        <taxon>Pseudomonadota</taxon>
        <taxon>Gammaproteobacteria</taxon>
        <taxon>Methylococcales</taxon>
        <taxon>Methylococcaceae</taxon>
        <taxon>Methylotuvimicrobium</taxon>
    </lineage>
</organism>
<dbReference type="STRING" id="675511.GCA_000341735_03319"/>
<dbReference type="OrthoDB" id="9776211at2"/>
<dbReference type="InterPro" id="IPR052019">
    <property type="entry name" value="F420H2_bilvrd_red/Heme_oxyg"/>
</dbReference>
<dbReference type="InterPro" id="IPR012349">
    <property type="entry name" value="Split_barrel_FMN-bd"/>
</dbReference>
<sequence length="182" mass="20902">MNDTTVDFEQVREDCNRLTDSFDSVLMATVGLDGKPEASYAAYVKYQGDYYIYISELAAHTRNLSENDKVSLLFIEDEDKASHLFARQRATFQGQAEEIARDSEQFHFVMDAFQQKFGQFIDMLKKLQDFHLFRIHPTKGSFVQGFARAFTIEGEALDEFRHVNDTGHRNSAQSKPESMPAH</sequence>
<dbReference type="GO" id="GO:0070967">
    <property type="term" value="F:coenzyme F420 binding"/>
    <property type="evidence" value="ECO:0007669"/>
    <property type="project" value="TreeGrafter"/>
</dbReference>
<dbReference type="PIRSF" id="PIRSF004633">
    <property type="entry name" value="UCP_PLP_oxd"/>
    <property type="match status" value="1"/>
</dbReference>
<dbReference type="SUPFAM" id="SSF50475">
    <property type="entry name" value="FMN-binding split barrel"/>
    <property type="match status" value="1"/>
</dbReference>
<evidence type="ECO:0000256" key="1">
    <source>
        <dbReference type="ARBA" id="ARBA00023002"/>
    </source>
</evidence>
<keyword evidence="4" id="KW-1185">Reference proteome</keyword>
<dbReference type="AlphaFoldDB" id="A0A4P9UUR5"/>
<proteinExistence type="predicted"/>
<dbReference type="PANTHER" id="PTHR35176:SF6">
    <property type="entry name" value="HEME OXYGENASE HI_0854-RELATED"/>
    <property type="match status" value="1"/>
</dbReference>
<name>A0A4P9UUR5_METBY</name>
<dbReference type="InterPro" id="IPR011576">
    <property type="entry name" value="Pyridox_Oxase_N"/>
</dbReference>
<feature type="domain" description="Pyridoxamine 5'-phosphate oxidase N-terminal" evidence="2">
    <location>
        <begin position="17"/>
        <end position="143"/>
    </location>
</feature>
<dbReference type="Gene3D" id="2.30.110.10">
    <property type="entry name" value="Electron Transport, Fmn-binding Protein, Chain A"/>
    <property type="match status" value="1"/>
</dbReference>
<protein>
    <submittedName>
        <fullName evidence="3">Pyridoxamine 5'-phosphate oxidase</fullName>
    </submittedName>
</protein>
<dbReference type="GO" id="GO:0005829">
    <property type="term" value="C:cytosol"/>
    <property type="evidence" value="ECO:0007669"/>
    <property type="project" value="TreeGrafter"/>
</dbReference>
<evidence type="ECO:0000313" key="3">
    <source>
        <dbReference type="EMBL" id="QCW84353.1"/>
    </source>
</evidence>
<dbReference type="PANTHER" id="PTHR35176">
    <property type="entry name" value="HEME OXYGENASE HI_0854-RELATED"/>
    <property type="match status" value="1"/>
</dbReference>
<evidence type="ECO:0000313" key="4">
    <source>
        <dbReference type="Proteomes" id="UP000305881"/>
    </source>
</evidence>